<dbReference type="InterPro" id="IPR022346">
    <property type="entry name" value="T2SS_GspH"/>
</dbReference>
<keyword evidence="7" id="KW-0472">Membrane</keyword>
<dbReference type="GO" id="GO:0005886">
    <property type="term" value="C:plasma membrane"/>
    <property type="evidence" value="ECO:0007669"/>
    <property type="project" value="UniProtKB-SubCell"/>
</dbReference>
<evidence type="ECO:0000259" key="8">
    <source>
        <dbReference type="Pfam" id="PF12019"/>
    </source>
</evidence>
<keyword evidence="3" id="KW-0488">Methylation</keyword>
<reference evidence="9" key="1">
    <citation type="submission" date="2020-10" db="EMBL/GenBank/DDBJ databases">
        <authorList>
            <person name="Castelo-Branco R."/>
            <person name="Eusebio N."/>
            <person name="Adriana R."/>
            <person name="Vieira A."/>
            <person name="Brugerolle De Fraissinette N."/>
            <person name="Rezende De Castro R."/>
            <person name="Schneider M.P."/>
            <person name="Vasconcelos V."/>
            <person name="Leao P.N."/>
        </authorList>
    </citation>
    <scope>NUCLEOTIDE SEQUENCE</scope>
    <source>
        <strain evidence="9">LEGE 11467</strain>
    </source>
</reference>
<keyword evidence="5" id="KW-0812">Transmembrane</keyword>
<evidence type="ECO:0000256" key="1">
    <source>
        <dbReference type="ARBA" id="ARBA00004377"/>
    </source>
</evidence>
<feature type="domain" description="General secretion pathway GspH" evidence="8">
    <location>
        <begin position="36"/>
        <end position="139"/>
    </location>
</feature>
<keyword evidence="10" id="KW-1185">Reference proteome</keyword>
<organism evidence="9 10">
    <name type="scientific">Zarconia navalis LEGE 11467</name>
    <dbReference type="NCBI Taxonomy" id="1828826"/>
    <lineage>
        <taxon>Bacteria</taxon>
        <taxon>Bacillati</taxon>
        <taxon>Cyanobacteriota</taxon>
        <taxon>Cyanophyceae</taxon>
        <taxon>Oscillatoriophycideae</taxon>
        <taxon>Oscillatoriales</taxon>
        <taxon>Oscillatoriales incertae sedis</taxon>
        <taxon>Zarconia</taxon>
        <taxon>Zarconia navalis</taxon>
    </lineage>
</organism>
<evidence type="ECO:0000256" key="5">
    <source>
        <dbReference type="ARBA" id="ARBA00022692"/>
    </source>
</evidence>
<keyword evidence="4" id="KW-0997">Cell inner membrane</keyword>
<gene>
    <name evidence="9" type="ORF">IQ235_12070</name>
</gene>
<dbReference type="SUPFAM" id="SSF54523">
    <property type="entry name" value="Pili subunits"/>
    <property type="match status" value="1"/>
</dbReference>
<name>A0A928ZA98_9CYAN</name>
<comment type="subcellular location">
    <subcellularLocation>
        <location evidence="1">Cell inner membrane</location>
        <topology evidence="1">Single-pass membrane protein</topology>
    </subcellularLocation>
</comment>
<proteinExistence type="predicted"/>
<evidence type="ECO:0000256" key="4">
    <source>
        <dbReference type="ARBA" id="ARBA00022519"/>
    </source>
</evidence>
<sequence length="161" mass="17634">MAEALAVVVLIGALAAIAAPSWMKFKDRYALNAANNDVLLAMREAQSKAIRTKTTWQASFRETDGIVEWAVHPTNLDPGAAVWQSLDAVVRMDEETTLREAGGVRRVRFNHRGRTSGQLGRVTLSSKNGGDAKRCTIVSTLLGAMRQSKNKAKPEKGKYCY</sequence>
<keyword evidence="6" id="KW-1133">Transmembrane helix</keyword>
<dbReference type="Gene3D" id="3.30.700.10">
    <property type="entry name" value="Glycoprotein, Type 4 Pilin"/>
    <property type="match status" value="1"/>
</dbReference>
<dbReference type="GO" id="GO:0015627">
    <property type="term" value="C:type II protein secretion system complex"/>
    <property type="evidence" value="ECO:0007669"/>
    <property type="project" value="InterPro"/>
</dbReference>
<comment type="caution">
    <text evidence="9">The sequence shown here is derived from an EMBL/GenBank/DDBJ whole genome shotgun (WGS) entry which is preliminary data.</text>
</comment>
<evidence type="ECO:0000256" key="7">
    <source>
        <dbReference type="ARBA" id="ARBA00023136"/>
    </source>
</evidence>
<evidence type="ECO:0000313" key="10">
    <source>
        <dbReference type="Proteomes" id="UP000621799"/>
    </source>
</evidence>
<dbReference type="GO" id="GO:0015628">
    <property type="term" value="P:protein secretion by the type II secretion system"/>
    <property type="evidence" value="ECO:0007669"/>
    <property type="project" value="InterPro"/>
</dbReference>
<accession>A0A928ZA98</accession>
<dbReference type="AlphaFoldDB" id="A0A928ZA98"/>
<dbReference type="RefSeq" id="WP_264321719.1">
    <property type="nucleotide sequence ID" value="NZ_JADEXN010000206.1"/>
</dbReference>
<evidence type="ECO:0000313" key="9">
    <source>
        <dbReference type="EMBL" id="MBE9041516.1"/>
    </source>
</evidence>
<dbReference type="InterPro" id="IPR045584">
    <property type="entry name" value="Pilin-like"/>
</dbReference>
<evidence type="ECO:0000256" key="6">
    <source>
        <dbReference type="ARBA" id="ARBA00022989"/>
    </source>
</evidence>
<dbReference type="Proteomes" id="UP000621799">
    <property type="component" value="Unassembled WGS sequence"/>
</dbReference>
<dbReference type="EMBL" id="JADEXN010000206">
    <property type="protein sequence ID" value="MBE9041516.1"/>
    <property type="molecule type" value="Genomic_DNA"/>
</dbReference>
<evidence type="ECO:0000256" key="2">
    <source>
        <dbReference type="ARBA" id="ARBA00022475"/>
    </source>
</evidence>
<evidence type="ECO:0000256" key="3">
    <source>
        <dbReference type="ARBA" id="ARBA00022481"/>
    </source>
</evidence>
<dbReference type="Pfam" id="PF12019">
    <property type="entry name" value="GspH"/>
    <property type="match status" value="1"/>
</dbReference>
<keyword evidence="2" id="KW-1003">Cell membrane</keyword>
<protein>
    <submittedName>
        <fullName evidence="9">Prepilin-type cleavage/methylation domain-containing protein</fullName>
    </submittedName>
</protein>